<proteinExistence type="predicted"/>
<reference evidence="1 2" key="1">
    <citation type="submission" date="2019-07" db="EMBL/GenBank/DDBJ databases">
        <title>Draft genome assembly of a fouling barnacle, Amphibalanus amphitrite (Darwin, 1854): The first reference genome for Thecostraca.</title>
        <authorList>
            <person name="Kim W."/>
        </authorList>
    </citation>
    <scope>NUCLEOTIDE SEQUENCE [LARGE SCALE GENOMIC DNA]</scope>
    <source>
        <strain evidence="1">SNU_AA5</strain>
        <tissue evidence="1">Soma without cirri and trophi</tissue>
    </source>
</reference>
<dbReference type="Proteomes" id="UP000440578">
    <property type="component" value="Unassembled WGS sequence"/>
</dbReference>
<dbReference type="EMBL" id="VIIS01001801">
    <property type="protein sequence ID" value="KAF0292642.1"/>
    <property type="molecule type" value="Genomic_DNA"/>
</dbReference>
<keyword evidence="2" id="KW-1185">Reference proteome</keyword>
<organism evidence="1 2">
    <name type="scientific">Amphibalanus amphitrite</name>
    <name type="common">Striped barnacle</name>
    <name type="synonym">Balanus amphitrite</name>
    <dbReference type="NCBI Taxonomy" id="1232801"/>
    <lineage>
        <taxon>Eukaryota</taxon>
        <taxon>Metazoa</taxon>
        <taxon>Ecdysozoa</taxon>
        <taxon>Arthropoda</taxon>
        <taxon>Crustacea</taxon>
        <taxon>Multicrustacea</taxon>
        <taxon>Cirripedia</taxon>
        <taxon>Thoracica</taxon>
        <taxon>Thoracicalcarea</taxon>
        <taxon>Balanomorpha</taxon>
        <taxon>Balanoidea</taxon>
        <taxon>Balanidae</taxon>
        <taxon>Amphibalaninae</taxon>
        <taxon>Amphibalanus</taxon>
    </lineage>
</organism>
<dbReference type="OrthoDB" id="6433824at2759"/>
<dbReference type="EMBL" id="VIIS01001801">
    <property type="protein sequence ID" value="KAF0292643.1"/>
    <property type="molecule type" value="Genomic_DNA"/>
</dbReference>
<evidence type="ECO:0000313" key="1">
    <source>
        <dbReference type="EMBL" id="KAF0292643.1"/>
    </source>
</evidence>
<gene>
    <name evidence="1" type="ORF">FJT64_009387</name>
</gene>
<evidence type="ECO:0000313" key="2">
    <source>
        <dbReference type="Proteomes" id="UP000440578"/>
    </source>
</evidence>
<protein>
    <submittedName>
        <fullName evidence="1">Uncharacterized protein</fullName>
    </submittedName>
</protein>
<sequence length="138" mass="14998">MQKQETRVPFQDQMCQAVIVDTLSSAIHGVQTFTKSLLRSVTLAASVRGAARVPALGLLALGRAPTICWQMQEPRGRLDRLGTAVAQLVDRARLDPGAVSTDDDGTGRLEFALDIVNTEFDDFCSKQVRTPNQLSSIV</sequence>
<name>A0A6A4VGH8_AMPAM</name>
<accession>A0A6A4VGH8</accession>
<comment type="caution">
    <text evidence="1">The sequence shown here is derived from an EMBL/GenBank/DDBJ whole genome shotgun (WGS) entry which is preliminary data.</text>
</comment>
<dbReference type="AlphaFoldDB" id="A0A6A4VGH8"/>